<keyword evidence="3" id="KW-1185">Reference proteome</keyword>
<dbReference type="AlphaFoldDB" id="A0A0P1ACK6"/>
<keyword evidence="1" id="KW-1133">Transmembrane helix</keyword>
<feature type="transmembrane region" description="Helical" evidence="1">
    <location>
        <begin position="39"/>
        <end position="56"/>
    </location>
</feature>
<dbReference type="GeneID" id="59053029"/>
<dbReference type="EMBL" id="CCYD01000322">
    <property type="protein sequence ID" value="CEG38687.1"/>
    <property type="molecule type" value="Genomic_DNA"/>
</dbReference>
<keyword evidence="1" id="KW-0812">Transmembrane</keyword>
<evidence type="ECO:0000256" key="1">
    <source>
        <dbReference type="SAM" id="Phobius"/>
    </source>
</evidence>
<name>A0A0P1ACK6_PLAHL</name>
<reference evidence="3" key="1">
    <citation type="submission" date="2014-09" db="EMBL/GenBank/DDBJ databases">
        <authorList>
            <person name="Sharma Rahul"/>
            <person name="Thines Marco"/>
        </authorList>
    </citation>
    <scope>NUCLEOTIDE SEQUENCE [LARGE SCALE GENOMIC DNA]</scope>
</reference>
<protein>
    <submittedName>
        <fullName evidence="2">Uncharacterized protein</fullName>
    </submittedName>
</protein>
<dbReference type="Proteomes" id="UP000054928">
    <property type="component" value="Unassembled WGS sequence"/>
</dbReference>
<accession>A0A0P1ACK6</accession>
<keyword evidence="1" id="KW-0472">Membrane</keyword>
<evidence type="ECO:0000313" key="3">
    <source>
        <dbReference type="Proteomes" id="UP000054928"/>
    </source>
</evidence>
<proteinExistence type="predicted"/>
<dbReference type="RefSeq" id="XP_036263083.1">
    <property type="nucleotide sequence ID" value="XM_036407375.1"/>
</dbReference>
<evidence type="ECO:0000313" key="2">
    <source>
        <dbReference type="EMBL" id="CEG38687.1"/>
    </source>
</evidence>
<sequence length="66" mass="7424">MSGICDLANNQEHSTLKGFGSFAGNLVPFVFSSLTDPRLLTLIVILSIFRFAWSLNQTIEYRKSTR</sequence>
<organism evidence="2 3">
    <name type="scientific">Plasmopara halstedii</name>
    <name type="common">Downy mildew of sunflower</name>
    <dbReference type="NCBI Taxonomy" id="4781"/>
    <lineage>
        <taxon>Eukaryota</taxon>
        <taxon>Sar</taxon>
        <taxon>Stramenopiles</taxon>
        <taxon>Oomycota</taxon>
        <taxon>Peronosporomycetes</taxon>
        <taxon>Peronosporales</taxon>
        <taxon>Peronosporaceae</taxon>
        <taxon>Plasmopara</taxon>
    </lineage>
</organism>